<feature type="compositionally biased region" description="Basic and acidic residues" evidence="1">
    <location>
        <begin position="65"/>
        <end position="77"/>
    </location>
</feature>
<evidence type="ECO:0000313" key="3">
    <source>
        <dbReference type="Proteomes" id="UP000703269"/>
    </source>
</evidence>
<dbReference type="EMBL" id="BPQB01000195">
    <property type="protein sequence ID" value="GJF00748.1"/>
    <property type="molecule type" value="Genomic_DNA"/>
</dbReference>
<dbReference type="Proteomes" id="UP000703269">
    <property type="component" value="Unassembled WGS sequence"/>
</dbReference>
<name>A0A9P3GSK1_9APHY</name>
<gene>
    <name evidence="2" type="ORF">PsYK624_170490</name>
</gene>
<sequence length="94" mass="10361">MLAFAFTLANRSSTRLRDAFQGRGSAAYANTRTLTDAPLLVFSRTRAHWGPHRRQSTSASAPRPGLDERTQRRERITTRPAALSSPARSPRAGP</sequence>
<feature type="region of interest" description="Disordered" evidence="1">
    <location>
        <begin position="47"/>
        <end position="94"/>
    </location>
</feature>
<feature type="compositionally biased region" description="Low complexity" evidence="1">
    <location>
        <begin position="78"/>
        <end position="94"/>
    </location>
</feature>
<dbReference type="AlphaFoldDB" id="A0A9P3GSK1"/>
<reference evidence="2 3" key="1">
    <citation type="submission" date="2021-08" db="EMBL/GenBank/DDBJ databases">
        <title>Draft Genome Sequence of Phanerochaete sordida strain YK-624.</title>
        <authorList>
            <person name="Mori T."/>
            <person name="Dohra H."/>
            <person name="Suzuki T."/>
            <person name="Kawagishi H."/>
            <person name="Hirai H."/>
        </authorList>
    </citation>
    <scope>NUCLEOTIDE SEQUENCE [LARGE SCALE GENOMIC DNA]</scope>
    <source>
        <strain evidence="2 3">YK-624</strain>
    </source>
</reference>
<protein>
    <submittedName>
        <fullName evidence="2">Uncharacterized protein</fullName>
    </submittedName>
</protein>
<comment type="caution">
    <text evidence="2">The sequence shown here is derived from an EMBL/GenBank/DDBJ whole genome shotgun (WGS) entry which is preliminary data.</text>
</comment>
<evidence type="ECO:0000256" key="1">
    <source>
        <dbReference type="SAM" id="MobiDB-lite"/>
    </source>
</evidence>
<proteinExistence type="predicted"/>
<accession>A0A9P3GSK1</accession>
<organism evidence="2 3">
    <name type="scientific">Phanerochaete sordida</name>
    <dbReference type="NCBI Taxonomy" id="48140"/>
    <lineage>
        <taxon>Eukaryota</taxon>
        <taxon>Fungi</taxon>
        <taxon>Dikarya</taxon>
        <taxon>Basidiomycota</taxon>
        <taxon>Agaricomycotina</taxon>
        <taxon>Agaricomycetes</taxon>
        <taxon>Polyporales</taxon>
        <taxon>Phanerochaetaceae</taxon>
        <taxon>Phanerochaete</taxon>
    </lineage>
</organism>
<evidence type="ECO:0000313" key="2">
    <source>
        <dbReference type="EMBL" id="GJF00748.1"/>
    </source>
</evidence>
<keyword evidence="3" id="KW-1185">Reference proteome</keyword>